<dbReference type="GO" id="GO:0004414">
    <property type="term" value="F:homoserine O-acetyltransferase activity"/>
    <property type="evidence" value="ECO:0007669"/>
    <property type="project" value="TreeGrafter"/>
</dbReference>
<protein>
    <recommendedName>
        <fullName evidence="7">Homoserine O-succinyltransferase</fullName>
        <shortName evidence="7">HST</shortName>
        <ecNumber evidence="7">2.3.1.46</ecNumber>
    </recommendedName>
    <alternativeName>
        <fullName evidence="7">Homoserine transsuccinylase</fullName>
        <shortName evidence="7">HTS</shortName>
    </alternativeName>
</protein>
<dbReference type="GO" id="GO:0008899">
    <property type="term" value="F:homoserine O-succinyltransferase activity"/>
    <property type="evidence" value="ECO:0007669"/>
    <property type="project" value="UniProtKB-UniRule"/>
</dbReference>
<evidence type="ECO:0000256" key="3">
    <source>
        <dbReference type="ARBA" id="ARBA00022605"/>
    </source>
</evidence>
<keyword evidence="6 7" id="KW-0012">Acyltransferase</keyword>
<evidence type="ECO:0000256" key="7">
    <source>
        <dbReference type="HAMAP-Rule" id="MF_00296"/>
    </source>
</evidence>
<comment type="subunit">
    <text evidence="1 7">Homodimer.</text>
</comment>
<dbReference type="GO" id="GO:0009086">
    <property type="term" value="P:methionine biosynthetic process"/>
    <property type="evidence" value="ECO:0007669"/>
    <property type="project" value="UniProtKB-UniRule"/>
</dbReference>
<dbReference type="PIRSF" id="PIRSF000443">
    <property type="entry name" value="Homoser_Ac_trans"/>
    <property type="match status" value="1"/>
</dbReference>
<dbReference type="PANTHER" id="PTHR32268:SF11">
    <property type="entry name" value="HOMOSERINE O-ACETYLTRANSFERASE"/>
    <property type="match status" value="1"/>
</dbReference>
<feature type="binding site" evidence="7">
    <location>
        <position position="374"/>
    </location>
    <ligand>
        <name>substrate</name>
    </ligand>
</feature>
<comment type="caution">
    <text evidence="10">The sequence shown here is derived from an EMBL/GenBank/DDBJ whole genome shotgun (WGS) entry which is preliminary data.</text>
</comment>
<organism evidence="10 11">
    <name type="scientific">Marinibactrum halimedae</name>
    <dbReference type="NCBI Taxonomy" id="1444977"/>
    <lineage>
        <taxon>Bacteria</taxon>
        <taxon>Pseudomonadati</taxon>
        <taxon>Pseudomonadota</taxon>
        <taxon>Gammaproteobacteria</taxon>
        <taxon>Cellvibrionales</taxon>
        <taxon>Cellvibrionaceae</taxon>
        <taxon>Marinibactrum</taxon>
    </lineage>
</organism>
<feature type="active site" evidence="7 8">
    <location>
        <position position="373"/>
    </location>
</feature>
<dbReference type="InterPro" id="IPR000073">
    <property type="entry name" value="AB_hydrolase_1"/>
</dbReference>
<evidence type="ECO:0000256" key="6">
    <source>
        <dbReference type="ARBA" id="ARBA00023315"/>
    </source>
</evidence>
<evidence type="ECO:0000256" key="2">
    <source>
        <dbReference type="ARBA" id="ARBA00022490"/>
    </source>
</evidence>
<dbReference type="FunFam" id="1.10.1740.110:FF:000001">
    <property type="entry name" value="Homoserine O-acetyltransferase"/>
    <property type="match status" value="1"/>
</dbReference>
<feature type="binding site" evidence="7">
    <location>
        <position position="243"/>
    </location>
    <ligand>
        <name>substrate</name>
    </ligand>
</feature>
<keyword evidence="11" id="KW-1185">Reference proteome</keyword>
<dbReference type="NCBIfam" id="NF001209">
    <property type="entry name" value="PRK00175.1"/>
    <property type="match status" value="1"/>
</dbReference>
<accession>A0AA37T579</accession>
<evidence type="ECO:0000256" key="8">
    <source>
        <dbReference type="PIRSR" id="PIRSR000443-1"/>
    </source>
</evidence>
<proteinExistence type="inferred from homology"/>
<dbReference type="SUPFAM" id="SSF53474">
    <property type="entry name" value="alpha/beta-Hydrolases"/>
    <property type="match status" value="1"/>
</dbReference>
<dbReference type="PANTHER" id="PTHR32268">
    <property type="entry name" value="HOMOSERINE O-ACETYLTRANSFERASE"/>
    <property type="match status" value="1"/>
</dbReference>
<dbReference type="Gene3D" id="1.10.1740.110">
    <property type="match status" value="1"/>
</dbReference>
<evidence type="ECO:0000259" key="9">
    <source>
        <dbReference type="Pfam" id="PF00561"/>
    </source>
</evidence>
<keyword evidence="4 7" id="KW-0808">Transferase</keyword>
<reference evidence="10 11" key="1">
    <citation type="journal article" date="2014" name="Int. J. Syst. Evol. Microbiol.">
        <title>Complete genome sequence of Corynebacterium casei LMG S-19264T (=DSM 44701T), isolated from a smear-ripened cheese.</title>
        <authorList>
            <consortium name="US DOE Joint Genome Institute (JGI-PGF)"/>
            <person name="Walter F."/>
            <person name="Albersmeier A."/>
            <person name="Kalinowski J."/>
            <person name="Ruckert C."/>
        </authorList>
    </citation>
    <scope>NUCLEOTIDE SEQUENCE [LARGE SCALE GENOMIC DNA]</scope>
    <source>
        <strain evidence="10 11">NBRC 110095</strain>
    </source>
</reference>
<dbReference type="GO" id="GO:0005737">
    <property type="term" value="C:cytoplasm"/>
    <property type="evidence" value="ECO:0007669"/>
    <property type="project" value="UniProtKB-SubCell"/>
</dbReference>
<evidence type="ECO:0000313" key="11">
    <source>
        <dbReference type="Proteomes" id="UP001156870"/>
    </source>
</evidence>
<keyword evidence="3 7" id="KW-0028">Amino-acid biosynthesis</keyword>
<sequence>MPNSPSNDVDAPPVTEQPCRFPDDSVGLVTPQIHHFTNPLLLTCGQTLSEFTLIYETYGRLNADASNAILICHALSGHHHAAGFHDQNDKKPGWWDQYIGPGKPIDTNRFFVVSLNNLGGCHGSTGPTSINPDTGEPWGSGFPLLRVRDWVNSQARLADTLGIQCWAAVIGGSLGGMQAMRWSLEYPDRVRHCIVIASSMKLTAQNIAFNEAARSAITSDPEFFGGDYLKHHTYPKGGLSVARMIGHITYLSGDGMGNKFGRELKSGSFKQGDNEPVEFQIESYLRYQGANFSKSFDANTYILMTKALDYFDLSREYNDNPVTAFEQSTCNFLVISFSSDWRFSPERSREIVNALIAAKRPVSYAEIDSQYGHDAFLLPNERYQTVFSQYLNNIDIGTASKPKTGG</sequence>
<dbReference type="InterPro" id="IPR029058">
    <property type="entry name" value="AB_hydrolase_fold"/>
</dbReference>
<keyword evidence="5 7" id="KW-0486">Methionine biosynthesis</keyword>
<name>A0AA37T579_9GAMM</name>
<comment type="subcellular location">
    <subcellularLocation>
        <location evidence="7">Cytoplasm</location>
    </subcellularLocation>
</comment>
<gene>
    <name evidence="10" type="primary">metX</name>
    <name evidence="7" type="synonym">metXS</name>
    <name evidence="10" type="ORF">GCM10007877_27780</name>
</gene>
<comment type="caution">
    <text evidence="7">Lacks conserved residue(s) required for the propagation of feature annotation.</text>
</comment>
<dbReference type="AlphaFoldDB" id="A0AA37T579"/>
<keyword evidence="2 7" id="KW-0963">Cytoplasm</keyword>
<dbReference type="EC" id="2.3.1.46" evidence="7"/>
<dbReference type="Gene3D" id="3.40.50.1820">
    <property type="entry name" value="alpha/beta hydrolase"/>
    <property type="match status" value="1"/>
</dbReference>
<dbReference type="GO" id="GO:0009092">
    <property type="term" value="P:homoserine metabolic process"/>
    <property type="evidence" value="ECO:0007669"/>
    <property type="project" value="TreeGrafter"/>
</dbReference>
<dbReference type="RefSeq" id="WP_232592905.1">
    <property type="nucleotide sequence ID" value="NZ_BSPD01000065.1"/>
</dbReference>
<comment type="similarity">
    <text evidence="7">Belongs to the AB hydrolase superfamily. MetX family.</text>
</comment>
<evidence type="ECO:0000256" key="1">
    <source>
        <dbReference type="ARBA" id="ARBA00011738"/>
    </source>
</evidence>
<feature type="site" description="Important for acyl-CoA specificity" evidence="7">
    <location>
        <position position="342"/>
    </location>
</feature>
<comment type="catalytic activity">
    <reaction evidence="7">
        <text>L-homoserine + succinyl-CoA = O-succinyl-L-homoserine + CoA</text>
        <dbReference type="Rhea" id="RHEA:22008"/>
        <dbReference type="ChEBI" id="CHEBI:57287"/>
        <dbReference type="ChEBI" id="CHEBI:57292"/>
        <dbReference type="ChEBI" id="CHEBI:57476"/>
        <dbReference type="ChEBI" id="CHEBI:57661"/>
        <dbReference type="EC" id="2.3.1.46"/>
    </reaction>
</comment>
<comment type="function">
    <text evidence="7">Transfers a succinyl group from succinyl-CoA to L-homoserine, forming succinyl-L-homoserine.</text>
</comment>
<dbReference type="HAMAP" id="MF_00296">
    <property type="entry name" value="MetX_acyltransf"/>
    <property type="match status" value="1"/>
</dbReference>
<dbReference type="NCBIfam" id="TIGR01392">
    <property type="entry name" value="homoserO_Ac_trn"/>
    <property type="match status" value="1"/>
</dbReference>
<dbReference type="EMBL" id="BSPD01000065">
    <property type="protein sequence ID" value="GLS27059.1"/>
    <property type="molecule type" value="Genomic_DNA"/>
</dbReference>
<dbReference type="Pfam" id="PF00561">
    <property type="entry name" value="Abhydrolase_1"/>
    <property type="match status" value="1"/>
</dbReference>
<feature type="domain" description="AB hydrolase-1" evidence="9">
    <location>
        <begin position="68"/>
        <end position="377"/>
    </location>
</feature>
<feature type="active site" evidence="7 8">
    <location>
        <position position="340"/>
    </location>
</feature>
<comment type="pathway">
    <text evidence="7">Amino-acid biosynthesis; L-methionine biosynthesis via de novo pathway; O-succinyl-L-homoserine from L-homoserine: step 1/1.</text>
</comment>
<evidence type="ECO:0000313" key="10">
    <source>
        <dbReference type="EMBL" id="GLS27059.1"/>
    </source>
</evidence>
<evidence type="ECO:0000256" key="5">
    <source>
        <dbReference type="ARBA" id="ARBA00023167"/>
    </source>
</evidence>
<dbReference type="InterPro" id="IPR008220">
    <property type="entry name" value="HAT_MetX-like"/>
</dbReference>
<feature type="active site" description="Nucleophile" evidence="7 8">
    <location>
        <position position="173"/>
    </location>
</feature>
<dbReference type="Proteomes" id="UP001156870">
    <property type="component" value="Unassembled WGS sequence"/>
</dbReference>
<evidence type="ECO:0000256" key="4">
    <source>
        <dbReference type="ARBA" id="ARBA00022679"/>
    </source>
</evidence>